<evidence type="ECO:0000313" key="10">
    <source>
        <dbReference type="Proteomes" id="UP001501265"/>
    </source>
</evidence>
<organism evidence="9 10">
    <name type="scientific">Streptomyces ziwulingensis</name>
    <dbReference type="NCBI Taxonomy" id="1045501"/>
    <lineage>
        <taxon>Bacteria</taxon>
        <taxon>Bacillati</taxon>
        <taxon>Actinomycetota</taxon>
        <taxon>Actinomycetes</taxon>
        <taxon>Kitasatosporales</taxon>
        <taxon>Streptomycetaceae</taxon>
        <taxon>Streptomyces</taxon>
    </lineage>
</organism>
<keyword evidence="3" id="KW-0732">Signal</keyword>
<evidence type="ECO:0000256" key="7">
    <source>
        <dbReference type="ARBA" id="ARBA00023326"/>
    </source>
</evidence>
<dbReference type="InterPro" id="IPR009939">
    <property type="entry name" value="Chitosanase_fungal"/>
</dbReference>
<accession>A0ABP9B7J6</accession>
<feature type="region of interest" description="Disordered" evidence="8">
    <location>
        <begin position="1"/>
        <end position="60"/>
    </location>
</feature>
<evidence type="ECO:0000256" key="2">
    <source>
        <dbReference type="ARBA" id="ARBA00022525"/>
    </source>
</evidence>
<name>A0ABP9B7J6_9ACTN</name>
<dbReference type="Pfam" id="PF07335">
    <property type="entry name" value="Glyco_hydro_75"/>
    <property type="match status" value="1"/>
</dbReference>
<keyword evidence="2" id="KW-0964">Secreted</keyword>
<evidence type="ECO:0000256" key="4">
    <source>
        <dbReference type="ARBA" id="ARBA00022801"/>
    </source>
</evidence>
<dbReference type="Proteomes" id="UP001501265">
    <property type="component" value="Unassembled WGS sequence"/>
</dbReference>
<keyword evidence="7" id="KW-0624">Polysaccharide degradation</keyword>
<dbReference type="PANTHER" id="PTHR42061">
    <property type="entry name" value="ENDO-CHITOSANASE"/>
    <property type="match status" value="1"/>
</dbReference>
<feature type="compositionally biased region" description="Low complexity" evidence="8">
    <location>
        <begin position="1"/>
        <end position="17"/>
    </location>
</feature>
<dbReference type="EMBL" id="BAABIG010000017">
    <property type="protein sequence ID" value="GAA4791633.1"/>
    <property type="molecule type" value="Genomic_DNA"/>
</dbReference>
<evidence type="ECO:0000256" key="1">
    <source>
        <dbReference type="ARBA" id="ARBA00004613"/>
    </source>
</evidence>
<comment type="caution">
    <text evidence="9">The sequence shown here is derived from an EMBL/GenBank/DDBJ whole genome shotgun (WGS) entry which is preliminary data.</text>
</comment>
<comment type="subcellular location">
    <subcellularLocation>
        <location evidence="1">Secreted</location>
    </subcellularLocation>
</comment>
<protein>
    <recommendedName>
        <fullName evidence="11">Secreted protein</fullName>
    </recommendedName>
</protein>
<keyword evidence="10" id="KW-1185">Reference proteome</keyword>
<evidence type="ECO:0000256" key="3">
    <source>
        <dbReference type="ARBA" id="ARBA00022729"/>
    </source>
</evidence>
<reference evidence="10" key="1">
    <citation type="journal article" date="2019" name="Int. J. Syst. Evol. Microbiol.">
        <title>The Global Catalogue of Microorganisms (GCM) 10K type strain sequencing project: providing services to taxonomists for standard genome sequencing and annotation.</title>
        <authorList>
            <consortium name="The Broad Institute Genomics Platform"/>
            <consortium name="The Broad Institute Genome Sequencing Center for Infectious Disease"/>
            <person name="Wu L."/>
            <person name="Ma J."/>
        </authorList>
    </citation>
    <scope>NUCLEOTIDE SEQUENCE [LARGE SCALE GENOMIC DNA]</scope>
    <source>
        <strain evidence="10">JCM 18081</strain>
    </source>
</reference>
<gene>
    <name evidence="9" type="ORF">GCM10023220_16440</name>
</gene>
<dbReference type="PANTHER" id="PTHR42061:SF6">
    <property type="entry name" value="ENDO-CHITOSANASE"/>
    <property type="match status" value="1"/>
</dbReference>
<sequence length="263" mass="26926">MTLVAASAALLAPTTLPGAPPPPDRRAQPQASAHAGAHSHPRVRPSAGPGPGASPVRAGGGAVGAAELLAKVRDCAPVSKGHYRSDAGTPADIPVCGTSDAVFWQADLDVDCDGQAGAHCNSRTDPAFSAATAFTGSDGRPLNAETLPYIVVPAPSDRWDHRADGVRGGSVAAVVHEDRVRYAVVGDIGPRDIIGEGSYALAEELGIRPDPRAGGVPSGVTYLVFKDSRVEPIEDRQAAREAGERLARQFVDTAPDPAPSTAS</sequence>
<keyword evidence="6" id="KW-0326">Glycosidase</keyword>
<evidence type="ECO:0000256" key="6">
    <source>
        <dbReference type="ARBA" id="ARBA00023295"/>
    </source>
</evidence>
<keyword evidence="5" id="KW-0119">Carbohydrate metabolism</keyword>
<evidence type="ECO:0000313" key="9">
    <source>
        <dbReference type="EMBL" id="GAA4791633.1"/>
    </source>
</evidence>
<keyword evidence="4" id="KW-0378">Hydrolase</keyword>
<evidence type="ECO:0008006" key="11">
    <source>
        <dbReference type="Google" id="ProtNLM"/>
    </source>
</evidence>
<proteinExistence type="predicted"/>
<evidence type="ECO:0000256" key="5">
    <source>
        <dbReference type="ARBA" id="ARBA00023277"/>
    </source>
</evidence>
<evidence type="ECO:0000256" key="8">
    <source>
        <dbReference type="SAM" id="MobiDB-lite"/>
    </source>
</evidence>